<gene>
    <name evidence="3" type="ORF">Cni_G07482</name>
</gene>
<proteinExistence type="predicted"/>
<protein>
    <recommendedName>
        <fullName evidence="5">Glycosyl transferase family 1 domain-containing protein</fullName>
    </recommendedName>
</protein>
<dbReference type="PANTHER" id="PTHR46635:SF2">
    <property type="entry name" value="GLYCOSYL TRANSFERASE FAMILY 1 DOMAIN-CONTAINING PROTEIN"/>
    <property type="match status" value="1"/>
</dbReference>
<dbReference type="AlphaFoldDB" id="A0AAQ3Q6X2"/>
<evidence type="ECO:0000256" key="2">
    <source>
        <dbReference type="SAM" id="Phobius"/>
    </source>
</evidence>
<evidence type="ECO:0008006" key="5">
    <source>
        <dbReference type="Google" id="ProtNLM"/>
    </source>
</evidence>
<keyword evidence="2" id="KW-1133">Transmembrane helix</keyword>
<evidence type="ECO:0000313" key="3">
    <source>
        <dbReference type="EMBL" id="WOK98770.1"/>
    </source>
</evidence>
<keyword evidence="2" id="KW-0812">Transmembrane</keyword>
<dbReference type="PANTHER" id="PTHR46635">
    <property type="entry name" value="GLYCOSYL TRANSFERASE FAMILY 1 PROTEIN"/>
    <property type="match status" value="1"/>
</dbReference>
<dbReference type="SUPFAM" id="SSF53756">
    <property type="entry name" value="UDP-Glycosyltransferase/glycogen phosphorylase"/>
    <property type="match status" value="1"/>
</dbReference>
<feature type="region of interest" description="Disordered" evidence="1">
    <location>
        <begin position="1"/>
        <end position="26"/>
    </location>
</feature>
<dbReference type="Proteomes" id="UP001327560">
    <property type="component" value="Chromosome 2"/>
</dbReference>
<reference evidence="3 4" key="1">
    <citation type="submission" date="2023-10" db="EMBL/GenBank/DDBJ databases">
        <title>Chromosome-scale genome assembly provides insights into flower coloration mechanisms of Canna indica.</title>
        <authorList>
            <person name="Li C."/>
        </authorList>
    </citation>
    <scope>NUCLEOTIDE SEQUENCE [LARGE SCALE GENOMIC DNA]</scope>
    <source>
        <tissue evidence="3">Flower</tissue>
    </source>
</reference>
<dbReference type="Pfam" id="PF13692">
    <property type="entry name" value="Glyco_trans_1_4"/>
    <property type="match status" value="1"/>
</dbReference>
<keyword evidence="4" id="KW-1185">Reference proteome</keyword>
<dbReference type="Gene3D" id="3.40.50.2000">
    <property type="entry name" value="Glycogen Phosphorylase B"/>
    <property type="match status" value="1"/>
</dbReference>
<feature type="region of interest" description="Disordered" evidence="1">
    <location>
        <begin position="979"/>
        <end position="1016"/>
    </location>
</feature>
<organism evidence="3 4">
    <name type="scientific">Canna indica</name>
    <name type="common">Indian-shot</name>
    <dbReference type="NCBI Taxonomy" id="4628"/>
    <lineage>
        <taxon>Eukaryota</taxon>
        <taxon>Viridiplantae</taxon>
        <taxon>Streptophyta</taxon>
        <taxon>Embryophyta</taxon>
        <taxon>Tracheophyta</taxon>
        <taxon>Spermatophyta</taxon>
        <taxon>Magnoliopsida</taxon>
        <taxon>Liliopsida</taxon>
        <taxon>Zingiberales</taxon>
        <taxon>Cannaceae</taxon>
        <taxon>Canna</taxon>
    </lineage>
</organism>
<dbReference type="EMBL" id="CP136891">
    <property type="protein sequence ID" value="WOK98770.1"/>
    <property type="molecule type" value="Genomic_DNA"/>
</dbReference>
<name>A0AAQ3Q6X2_9LILI</name>
<feature type="compositionally biased region" description="Basic residues" evidence="1">
    <location>
        <begin position="986"/>
        <end position="1005"/>
    </location>
</feature>
<evidence type="ECO:0000313" key="4">
    <source>
        <dbReference type="Proteomes" id="UP001327560"/>
    </source>
</evidence>
<feature type="transmembrane region" description="Helical" evidence="2">
    <location>
        <begin position="46"/>
        <end position="67"/>
    </location>
</feature>
<keyword evidence="2" id="KW-0472">Membrane</keyword>
<accession>A0AAQ3Q6X2</accession>
<sequence>MTRPSYFRRGSHSESSPGHPIDGALWRPPADRRHRLSLRKGAGCRWSYVLFGGLSLVVFAFFGLGAWQVTLTTSVGRPGEVASRNGDGGLQGRPPGSILRFVPSDLMRRFEQHRGALDSLRSERRFGLRPPRLALVIEDTYKDSNSLMLLTLVKSLIELGYTFTVFTLGNNRAHILWQSVGCQIYLLKPESSNTVDWSNFEGVIVNSLEGIKAAPRLMKEPFMSVPVVWLVHEDILGKRLSYYAEMGWQDLISEWRSTFNRANVVVFPDFSLPMLYSSLDNRNFFVISGAPVDIWATNDYIARHSRVQLREDYGFAESDLLILVIGNFFFYDELPSDYTMMHALVAQIKRIKDLGETIKFMFLCGNSADAHTSAFQEAAIRMGFQDGCVRHYAMDHDMRSFLLMSDIVLYGLFKEEQNFPPPLLLAMSFGIPIVAPNLTVIQKYVIDKVHGILFNPRIPATLARAFFLLIEDKNLSKLASSLASQGKLLSLNMFALECITGYAELLENVLEFPSDTLLPNSISQIQRKDWLWDLLDNNKQTNIFKEIENSSSTNHHRQSSSIVYLLEEQYSKRFMGNVSEIENGTYTEEYPTLSDWNSINEMDVSEAFEGREMQEIDERMERTSGSWEDVYRNARKADKQKAEAYERDEVELERTGQQLCIYEMYTGEGAWPFLHHSSIYRGIALTYKARRSKSDDVDAVSRLPVLNDTYYRDLLCETGAMFAIANRVDGIHKLPWIGFQSWRAAGRKVSLSHTAEKVLEDTICQESKGDTIYYWAIMDKDLNKVDMNKKLDFWSMCDSLNAVQCRVVFENAFRRMYGLPLDMRALPPMPLDGDHWSILHSWAMPTPSFLEFIMFARIFADSLDSLNHGNSKLDFCVLGSSNLERRHCYCRVLELLVNVWAYHSARRMVYIDPVSGELNEQHPVEIREMWVKYFNSTLLKSMDEDLAEEADDRMHPNDRWLWPLTGEVHWQGTLDREREERLKQKMDKKKKMKERLLDRHKHGYKQKALGQKEKPR</sequence>
<evidence type="ECO:0000256" key="1">
    <source>
        <dbReference type="SAM" id="MobiDB-lite"/>
    </source>
</evidence>